<organism evidence="1">
    <name type="scientific">mine drainage metagenome</name>
    <dbReference type="NCBI Taxonomy" id="410659"/>
    <lineage>
        <taxon>unclassified sequences</taxon>
        <taxon>metagenomes</taxon>
        <taxon>ecological metagenomes</taxon>
    </lineage>
</organism>
<sequence length="71" mass="8436">MMFKFKKWLWTKITGLMGADRAYAKYLAHFNHYQNNVVDSELQKDLNVKALSKEEFLKMWKPKTKCKTGCC</sequence>
<dbReference type="AlphaFoldDB" id="A0A1J5S2U7"/>
<evidence type="ECO:0008006" key="2">
    <source>
        <dbReference type="Google" id="ProtNLM"/>
    </source>
</evidence>
<evidence type="ECO:0000313" key="1">
    <source>
        <dbReference type="EMBL" id="OIQ98564.1"/>
    </source>
</evidence>
<comment type="caution">
    <text evidence="1">The sequence shown here is derived from an EMBL/GenBank/DDBJ whole genome shotgun (WGS) entry which is preliminary data.</text>
</comment>
<protein>
    <recommendedName>
        <fullName evidence="2">DUF466 domain-containing protein</fullName>
    </recommendedName>
</protein>
<accession>A0A1J5S2U7</accession>
<dbReference type="EMBL" id="MLJW01000117">
    <property type="protein sequence ID" value="OIQ98564.1"/>
    <property type="molecule type" value="Genomic_DNA"/>
</dbReference>
<proteinExistence type="predicted"/>
<reference evidence="1" key="1">
    <citation type="submission" date="2016-10" db="EMBL/GenBank/DDBJ databases">
        <title>Sequence of Gallionella enrichment culture.</title>
        <authorList>
            <person name="Poehlein A."/>
            <person name="Muehling M."/>
            <person name="Daniel R."/>
        </authorList>
    </citation>
    <scope>NUCLEOTIDE SEQUENCE</scope>
</reference>
<gene>
    <name evidence="1" type="ORF">GALL_193890</name>
</gene>
<name>A0A1J5S2U7_9ZZZZ</name>